<dbReference type="Proteomes" id="UP000198836">
    <property type="component" value="Unassembled WGS sequence"/>
</dbReference>
<dbReference type="EMBL" id="FOJM01000007">
    <property type="protein sequence ID" value="SFA48422.1"/>
    <property type="molecule type" value="Genomic_DNA"/>
</dbReference>
<accession>A0A1I0T9G6</accession>
<gene>
    <name evidence="1" type="ORF">SAMN04488511_107113</name>
</gene>
<organism evidence="1 2">
    <name type="scientific">Pedobacter suwonensis</name>
    <dbReference type="NCBI Taxonomy" id="332999"/>
    <lineage>
        <taxon>Bacteria</taxon>
        <taxon>Pseudomonadati</taxon>
        <taxon>Bacteroidota</taxon>
        <taxon>Sphingobacteriia</taxon>
        <taxon>Sphingobacteriales</taxon>
        <taxon>Sphingobacteriaceae</taxon>
        <taxon>Pedobacter</taxon>
    </lineage>
</organism>
<evidence type="ECO:0000313" key="1">
    <source>
        <dbReference type="EMBL" id="SFA48422.1"/>
    </source>
</evidence>
<sequence length="50" mass="5429">MAVSLLLKLTDIGYHSEKPTKKLEFLGLDIPAGGLLPVKSLINRPINLSL</sequence>
<name>A0A1I0T9G6_9SPHI</name>
<reference evidence="2" key="1">
    <citation type="submission" date="2016-10" db="EMBL/GenBank/DDBJ databases">
        <authorList>
            <person name="Varghese N."/>
            <person name="Submissions S."/>
        </authorList>
    </citation>
    <scope>NUCLEOTIDE SEQUENCE [LARGE SCALE GENOMIC DNA]</scope>
    <source>
        <strain evidence="2">DSM 18130</strain>
    </source>
</reference>
<evidence type="ECO:0000313" key="2">
    <source>
        <dbReference type="Proteomes" id="UP000198836"/>
    </source>
</evidence>
<proteinExistence type="predicted"/>
<dbReference type="AlphaFoldDB" id="A0A1I0T9G6"/>
<protein>
    <submittedName>
        <fullName evidence="1">Uncharacterized protein</fullName>
    </submittedName>
</protein>
<keyword evidence="2" id="KW-1185">Reference proteome</keyword>